<dbReference type="Gene3D" id="1.10.260.40">
    <property type="entry name" value="lambda repressor-like DNA-binding domains"/>
    <property type="match status" value="1"/>
</dbReference>
<evidence type="ECO:0000313" key="1">
    <source>
        <dbReference type="EMBL" id="MBB6578988.1"/>
    </source>
</evidence>
<gene>
    <name evidence="1" type="ORF">HNP33_003093</name>
</gene>
<dbReference type="SUPFAM" id="SSF47413">
    <property type="entry name" value="lambda repressor-like DNA-binding domains"/>
    <property type="match status" value="1"/>
</dbReference>
<accession>A0ABR6RIK3</accession>
<evidence type="ECO:0000313" key="2">
    <source>
        <dbReference type="Proteomes" id="UP000562492"/>
    </source>
</evidence>
<proteinExistence type="predicted"/>
<dbReference type="Proteomes" id="UP000562492">
    <property type="component" value="Unassembled WGS sequence"/>
</dbReference>
<sequence>MMILQNSIKSRKVSPPVGFSVRGIVAMAGGSTTVAERCGITLQAVRKWSHSIPEEHARTVAIAAGLPLAIVRPDQVQEGADA</sequence>
<name>A0ABR6RIK3_9BURK</name>
<keyword evidence="2" id="KW-1185">Reference proteome</keyword>
<reference evidence="1 2" key="1">
    <citation type="submission" date="2020-08" db="EMBL/GenBank/DDBJ databases">
        <title>Functional genomics of gut bacteria from endangered species of beetles.</title>
        <authorList>
            <person name="Carlos-Shanley C."/>
        </authorList>
    </citation>
    <scope>NUCLEOTIDE SEQUENCE [LARGE SCALE GENOMIC DNA]</scope>
    <source>
        <strain evidence="1 2">S00124</strain>
    </source>
</reference>
<dbReference type="InterPro" id="IPR010982">
    <property type="entry name" value="Lambda_DNA-bd_dom_sf"/>
</dbReference>
<dbReference type="EMBL" id="JACHKZ010000021">
    <property type="protein sequence ID" value="MBB6578988.1"/>
    <property type="molecule type" value="Genomic_DNA"/>
</dbReference>
<protein>
    <submittedName>
        <fullName evidence="1">Uncharacterized protein</fullName>
    </submittedName>
</protein>
<organism evidence="1 2">
    <name type="scientific">Comamonas odontotermitis</name>
    <dbReference type="NCBI Taxonomy" id="379895"/>
    <lineage>
        <taxon>Bacteria</taxon>
        <taxon>Pseudomonadati</taxon>
        <taxon>Pseudomonadota</taxon>
        <taxon>Betaproteobacteria</taxon>
        <taxon>Burkholderiales</taxon>
        <taxon>Comamonadaceae</taxon>
        <taxon>Comamonas</taxon>
    </lineage>
</organism>
<comment type="caution">
    <text evidence="1">The sequence shown here is derived from an EMBL/GenBank/DDBJ whole genome shotgun (WGS) entry which is preliminary data.</text>
</comment>